<dbReference type="AlphaFoldDB" id="A0A1M7XW20"/>
<dbReference type="RefSeq" id="WP_143170593.1">
    <property type="nucleotide sequence ID" value="NZ_FRFE01000001.1"/>
</dbReference>
<evidence type="ECO:0008006" key="4">
    <source>
        <dbReference type="Google" id="ProtNLM"/>
    </source>
</evidence>
<protein>
    <recommendedName>
        <fullName evidence="4">DUF2959 domain-containing protein</fullName>
    </recommendedName>
</protein>
<dbReference type="STRING" id="1121416.SAMN02745220_00209"/>
<evidence type="ECO:0000256" key="1">
    <source>
        <dbReference type="SAM" id="Coils"/>
    </source>
</evidence>
<feature type="coiled-coil region" evidence="1">
    <location>
        <begin position="42"/>
        <end position="112"/>
    </location>
</feature>
<organism evidence="2 3">
    <name type="scientific">Desulfopila aestuarii DSM 18488</name>
    <dbReference type="NCBI Taxonomy" id="1121416"/>
    <lineage>
        <taxon>Bacteria</taxon>
        <taxon>Pseudomonadati</taxon>
        <taxon>Thermodesulfobacteriota</taxon>
        <taxon>Desulfobulbia</taxon>
        <taxon>Desulfobulbales</taxon>
        <taxon>Desulfocapsaceae</taxon>
        <taxon>Desulfopila</taxon>
    </lineage>
</organism>
<sequence>MVKYHSWSELVLLAWLAILPIMLSGCADTYYGAMEKVGIHKRDIMIDRVENARDAQEDAQEQFKSALEQFNAVVQLKDTDLKRAYDKLNAEYEDTKDAADNVSERIDKVEAVAGALFEEWQAELDLYQNAELRRSSKVKLEKTKGRYKEMISSMHQAEKSMEPVLRIFQDNVLYLKHNLNAQAIGSLKEEFASLKGEINRLVTQMNRAIEKSNTFIADIK</sequence>
<name>A0A1M7XW20_9BACT</name>
<dbReference type="Proteomes" id="UP000184603">
    <property type="component" value="Unassembled WGS sequence"/>
</dbReference>
<evidence type="ECO:0000313" key="3">
    <source>
        <dbReference type="Proteomes" id="UP000184603"/>
    </source>
</evidence>
<gene>
    <name evidence="2" type="ORF">SAMN02745220_00209</name>
</gene>
<dbReference type="InterPro" id="IPR021342">
    <property type="entry name" value="DUF2959"/>
</dbReference>
<dbReference type="Pfam" id="PF11172">
    <property type="entry name" value="DUF2959"/>
    <property type="match status" value="1"/>
</dbReference>
<dbReference type="EMBL" id="FRFE01000001">
    <property type="protein sequence ID" value="SHO42908.1"/>
    <property type="molecule type" value="Genomic_DNA"/>
</dbReference>
<reference evidence="2 3" key="1">
    <citation type="submission" date="2016-12" db="EMBL/GenBank/DDBJ databases">
        <authorList>
            <person name="Song W.-J."/>
            <person name="Kurnit D.M."/>
        </authorList>
    </citation>
    <scope>NUCLEOTIDE SEQUENCE [LARGE SCALE GENOMIC DNA]</scope>
    <source>
        <strain evidence="2 3">DSM 18488</strain>
    </source>
</reference>
<dbReference type="PROSITE" id="PS51257">
    <property type="entry name" value="PROKAR_LIPOPROTEIN"/>
    <property type="match status" value="1"/>
</dbReference>
<keyword evidence="1" id="KW-0175">Coiled coil</keyword>
<keyword evidence="3" id="KW-1185">Reference proteome</keyword>
<proteinExistence type="predicted"/>
<accession>A0A1M7XW20</accession>
<evidence type="ECO:0000313" key="2">
    <source>
        <dbReference type="EMBL" id="SHO42908.1"/>
    </source>
</evidence>
<feature type="coiled-coil region" evidence="1">
    <location>
        <begin position="184"/>
        <end position="211"/>
    </location>
</feature>